<proteinExistence type="predicted"/>
<dbReference type="EMBL" id="QKLU01000005">
    <property type="protein sequence ID" value="PYF72818.1"/>
    <property type="molecule type" value="Genomic_DNA"/>
</dbReference>
<dbReference type="AlphaFoldDB" id="A0A318UQ24"/>
<accession>A0A318UQ24</accession>
<comment type="caution">
    <text evidence="1">The sequence shown here is derived from an EMBL/GenBank/DDBJ whole genome shotgun (WGS) entry which is preliminary data.</text>
</comment>
<evidence type="ECO:0000313" key="1">
    <source>
        <dbReference type="EMBL" id="PYF72818.1"/>
    </source>
</evidence>
<reference evidence="1 2" key="1">
    <citation type="submission" date="2018-06" db="EMBL/GenBank/DDBJ databases">
        <title>Genomic Encyclopedia of Archaeal and Bacterial Type Strains, Phase II (KMG-II): from individual species to whole genera.</title>
        <authorList>
            <person name="Goeker M."/>
        </authorList>
    </citation>
    <scope>NUCLEOTIDE SEQUENCE [LARGE SCALE GENOMIC DNA]</scope>
    <source>
        <strain evidence="1 2">DSM 27372</strain>
    </source>
</reference>
<dbReference type="Proteomes" id="UP000248198">
    <property type="component" value="Unassembled WGS sequence"/>
</dbReference>
<keyword evidence="2" id="KW-1185">Reference proteome</keyword>
<dbReference type="OrthoDB" id="594134at2"/>
<evidence type="ECO:0000313" key="2">
    <source>
        <dbReference type="Proteomes" id="UP000248198"/>
    </source>
</evidence>
<organism evidence="1 2">
    <name type="scientific">Pedobacter nutrimenti</name>
    <dbReference type="NCBI Taxonomy" id="1241337"/>
    <lineage>
        <taxon>Bacteria</taxon>
        <taxon>Pseudomonadati</taxon>
        <taxon>Bacteroidota</taxon>
        <taxon>Sphingobacteriia</taxon>
        <taxon>Sphingobacteriales</taxon>
        <taxon>Sphingobacteriaceae</taxon>
        <taxon>Pedobacter</taxon>
    </lineage>
</organism>
<gene>
    <name evidence="1" type="ORF">B0O44_105189</name>
</gene>
<name>A0A318UQ24_9SPHI</name>
<sequence length="158" mass="18603">MNSLFLGDETPDYNHEVLQKFKQFKHPGRQLTEEERLIFFVQTIRSDPFDPDQDRLDLYYREKLLRLKEIFDLQLKLFGNLELPAKGLSVWVRLLKARNFSTCIPGLKDLGVYNPSKNCAFDQKKVVTRMRLGFGQTTLDTYQLVFLILKEHFKINSA</sequence>
<protein>
    <submittedName>
        <fullName evidence="1">Uncharacterized protein</fullName>
    </submittedName>
</protein>
<dbReference type="RefSeq" id="WP_110832594.1">
    <property type="nucleotide sequence ID" value="NZ_QKLU01000005.1"/>
</dbReference>